<evidence type="ECO:0000259" key="1">
    <source>
        <dbReference type="Pfam" id="PF01609"/>
    </source>
</evidence>
<dbReference type="NCBIfam" id="NF033551">
    <property type="entry name" value="transpos_IS1182"/>
    <property type="match status" value="1"/>
</dbReference>
<dbReference type="Pfam" id="PF05598">
    <property type="entry name" value="DUF772"/>
    <property type="match status" value="1"/>
</dbReference>
<dbReference type="Proteomes" id="UP000831859">
    <property type="component" value="Chromosome"/>
</dbReference>
<keyword evidence="4" id="KW-1185">Reference proteome</keyword>
<dbReference type="Pfam" id="PF01609">
    <property type="entry name" value="DDE_Tnp_1"/>
    <property type="match status" value="1"/>
</dbReference>
<evidence type="ECO:0000313" key="3">
    <source>
        <dbReference type="EMBL" id="UQS85204.1"/>
    </source>
</evidence>
<dbReference type="InterPro" id="IPR002559">
    <property type="entry name" value="Transposase_11"/>
</dbReference>
<gene>
    <name evidence="3" type="ORF">MOO46_00960</name>
</gene>
<dbReference type="RefSeq" id="WP_249511182.1">
    <property type="nucleotide sequence ID" value="NZ_CP093362.1"/>
</dbReference>
<evidence type="ECO:0000313" key="4">
    <source>
        <dbReference type="Proteomes" id="UP000831859"/>
    </source>
</evidence>
<evidence type="ECO:0000259" key="2">
    <source>
        <dbReference type="Pfam" id="PF05598"/>
    </source>
</evidence>
<protein>
    <submittedName>
        <fullName evidence="3">IS1182 family transposase</fullName>
    </submittedName>
</protein>
<dbReference type="InterPro" id="IPR008490">
    <property type="entry name" value="Transposase_InsH_N"/>
</dbReference>
<dbReference type="PANTHER" id="PTHR33408:SF2">
    <property type="entry name" value="TRANSPOSASE DDE DOMAIN-CONTAINING PROTEIN"/>
    <property type="match status" value="1"/>
</dbReference>
<organism evidence="3 4">
    <name type="scientific">Apilactobacillus apisilvae</name>
    <dbReference type="NCBI Taxonomy" id="2923364"/>
    <lineage>
        <taxon>Bacteria</taxon>
        <taxon>Bacillati</taxon>
        <taxon>Bacillota</taxon>
        <taxon>Bacilli</taxon>
        <taxon>Lactobacillales</taxon>
        <taxon>Lactobacillaceae</taxon>
        <taxon>Apilactobacillus</taxon>
    </lineage>
</organism>
<feature type="domain" description="Transposase IS4-like" evidence="1">
    <location>
        <begin position="250"/>
        <end position="502"/>
    </location>
</feature>
<name>A0ABY4PHC5_9LACO</name>
<dbReference type="PANTHER" id="PTHR33408">
    <property type="entry name" value="TRANSPOSASE"/>
    <property type="match status" value="1"/>
</dbReference>
<sequence length="551" mass="65433">MSTNYILNIQNWQPKNNHQVKIINQIVEMIDLEEKYIFGRPRKYDLRSLLKLTLFAYSKGIFSSRQISELAEENLPARWLTKNSFPSYRTVCRFRISDEAENLISKCMNQLTKYLRKNNYIDDVSFIDGTKILANANKYSFVWRKNIIRFDKLNREAIIKLLHDMNDVKYVGELPDDSDISTSELDEIIIHLENCLADLNNQIKQNKKLSPNPHKQKRRKLKAIKRKLRFRKCKQIEYQKSNKIFSNRNSYSKTDHDATFMRIKEDPMLNGQLKPAYNLQIATSGQFITNFDIYQNPTDTRTLIPFLNKQIKNNSLGKYIVADAGYGSESNYRFIEDKLTNHIPLIPYGTMLKEQSRKWKSDDRKVMNWYYNSKDDYYIDPKGIRFNFNGYRKRTDKYKFTRDFKEYKAEKYDLNQDINSYALTKSGNTRKISITYAWEYFKNKQQALLLAPKTSDIYAKRKIDVESVFGRLKASLRFNRFSVRGIDKVKKEAGFTIMALNIRKLMTKVINFIKLYKKIGFTLNLKRKSYFCRDLCHSPFFYLIINILLKF</sequence>
<reference evidence="3 4" key="1">
    <citation type="journal article" date="2022" name="Int. J. Syst. Evol. Microbiol.">
        <title>Apilactobacillus apisilvae sp. nov., Nicolia spurrieriana gen. nov. sp. nov., Bombilactobacillus folatiphilus sp. nov. and Bombilactobacillus thymidiniphilus sp. nov., four new lactic acid bacterial isolates from stingless bees Tetragonula carbonaria and Austroplebeia australis.</title>
        <authorList>
            <person name="Oliphant S.A."/>
            <person name="Watson-Haigh N.S."/>
            <person name="Sumby K.M."/>
            <person name="Gardner J."/>
            <person name="Groom S."/>
            <person name="Jiranek V."/>
        </authorList>
    </citation>
    <scope>NUCLEOTIDE SEQUENCE [LARGE SCALE GENOMIC DNA]</scope>
    <source>
        <strain evidence="3 4">SG5_A10</strain>
    </source>
</reference>
<feature type="domain" description="Transposase InsH N-terminal" evidence="2">
    <location>
        <begin position="8"/>
        <end position="95"/>
    </location>
</feature>
<dbReference type="InterPro" id="IPR047629">
    <property type="entry name" value="IS1182_transpos"/>
</dbReference>
<proteinExistence type="predicted"/>
<accession>A0ABY4PHC5</accession>
<dbReference type="EMBL" id="CP093362">
    <property type="protein sequence ID" value="UQS85204.1"/>
    <property type="molecule type" value="Genomic_DNA"/>
</dbReference>